<reference evidence="1" key="1">
    <citation type="submission" date="2022-04" db="EMBL/GenBank/DDBJ databases">
        <title>Jade perch genome.</title>
        <authorList>
            <person name="Chao B."/>
        </authorList>
    </citation>
    <scope>NUCLEOTIDE SEQUENCE</scope>
    <source>
        <strain evidence="1">CB-2022</strain>
    </source>
</reference>
<sequence length="589" mass="65535">MSQEESTLKVSMDWAFVVILQVIFQPAITAVLLTVEAEQRSYQADFGGDVVMGCRFQPKLSSPNASLKVTWHRIISGADQEVYRMDNELELLASQDPNYRGRARLLHDELKDGWARLQLSGLRINDSGRYQCSVRTAEGADYTTITLSVKAPYKIVKKYIEKAEEGDEVLLTCQSEGYPNSSVTWQDGNLQTVNSNTTSAPTPDQLFRVTSKIRVRSSDKNNYTCTFANDGQSATFHIPAAYEMPVPPSPSKNDPGIIVLSIALILLFVAVAVVMYRRRKGFNNHSTRNLLVDDQDRPVPAAAATVYKENEEKITIFKEDSNKPPKKRQIQKDSFFQKSLVVSNSITCALHFFLQEVFCARQKNKRLFESSLFEVHVNSIASVLTSAGSTEECLGAFLKARYSDFTLSGDERQHQGAFGTEELPHRLQNNNGQPANLQALLPEAGEILFLEGPPESGKTTVAHILVSCWTKGPAHALLDLSALRLLVYVDCSIAKADLFQEITTQLSLTDDVWTEDELRTVISGSGGALLLLDGYREGNQFLDESLRRFLSERGGCRVLITACPGHCPTLRDTVETGRVFTLQTQIVKY</sequence>
<name>A0ACB8W4M6_9TELE</name>
<keyword evidence="2" id="KW-1185">Reference proteome</keyword>
<organism evidence="1 2">
    <name type="scientific">Scortum barcoo</name>
    <name type="common">barcoo grunter</name>
    <dbReference type="NCBI Taxonomy" id="214431"/>
    <lineage>
        <taxon>Eukaryota</taxon>
        <taxon>Metazoa</taxon>
        <taxon>Chordata</taxon>
        <taxon>Craniata</taxon>
        <taxon>Vertebrata</taxon>
        <taxon>Euteleostomi</taxon>
        <taxon>Actinopterygii</taxon>
        <taxon>Neopterygii</taxon>
        <taxon>Teleostei</taxon>
        <taxon>Neoteleostei</taxon>
        <taxon>Acanthomorphata</taxon>
        <taxon>Eupercaria</taxon>
        <taxon>Centrarchiformes</taxon>
        <taxon>Terapontoidei</taxon>
        <taxon>Terapontidae</taxon>
        <taxon>Scortum</taxon>
    </lineage>
</organism>
<dbReference type="EMBL" id="CM041545">
    <property type="protein sequence ID" value="KAI3362398.1"/>
    <property type="molecule type" value="Genomic_DNA"/>
</dbReference>
<dbReference type="Proteomes" id="UP000831701">
    <property type="component" value="Chromosome 15"/>
</dbReference>
<proteinExistence type="predicted"/>
<protein>
    <submittedName>
        <fullName evidence="1">Uncharacterized protein</fullName>
    </submittedName>
</protein>
<accession>A0ACB8W4M6</accession>
<gene>
    <name evidence="1" type="ORF">L3Q82_012696</name>
</gene>
<evidence type="ECO:0000313" key="2">
    <source>
        <dbReference type="Proteomes" id="UP000831701"/>
    </source>
</evidence>
<evidence type="ECO:0000313" key="1">
    <source>
        <dbReference type="EMBL" id="KAI3362398.1"/>
    </source>
</evidence>
<comment type="caution">
    <text evidence="1">The sequence shown here is derived from an EMBL/GenBank/DDBJ whole genome shotgun (WGS) entry which is preliminary data.</text>
</comment>